<evidence type="ECO:0000313" key="2">
    <source>
        <dbReference type="EMBL" id="CAP20956.1"/>
    </source>
</evidence>
<dbReference type="Pfam" id="PF26529">
    <property type="entry name" value="NTF2_2"/>
    <property type="match status" value="2"/>
</dbReference>
<sequence length="724" mass="84411">MSIEALTNLMANITISPPKVTSADLKKLGTKKIREHCQKYFEEQKMSTVTRKRTVTKEFDVQITVVKEEDKKTQLKTVQKETEEDFETKHHRLKDWDGLPEQYQAWYVKTKTLIISEHVAHPSFIENPRWQEHVKLLYDMQHDDMVAEICGTPIKLNKYQFDKYLHNNRQNFLSTDSQKDNFKIEAIKDKRVFNIMIGFENQAREGVKSLFELFVPEYITHLESSSREVIPMVWLESLDDEPMSLQATNEHGDEKWYITKLDVLCPPTIDNYRDLFLMHVGDVVTSNFLRYVQILPTPVTWYQTLDFLKPFTHQNTMLAEICNQTNINLTEIYSKMISREYKNMESPKGEDIPRDNTYILYSLDNVRFDPSAKELADFKLATVLTGRANAPREWIYVWDFKIRWKTANFVSRTTWTNSTRSIMLSYPSSLCIFEHLDVNRRLQLAAKCPSLRTAHRIAPMKIEDLEIQESSITINNCVQEFEAISPTEIQYTYTRMGCDWKSSVQTLHTQATVTQIIKSLVANFFGKNAKIHVKNLKTTSGLLEAFGPILKLSTPLEKLRTSVKGPWDSIFSNPILRSARWLVLDDLTETIDWADTLKPLENPRIQMEGSQIDQDVLHRMVWDWLEKPRPIGYRFTTPISVRVIMRSFYVEFGAFWKDIPTEYNGNTYCLVIHTTDTYELVVYSQRNPNLVFDPRLSDDESKLALFTLEVVPLGKTLPCSTRFA</sequence>
<protein>
    <submittedName>
        <fullName evidence="2">Protein CBG24318</fullName>
    </submittedName>
</protein>
<dbReference type="STRING" id="6238.A8WKG1"/>
<feature type="domain" description="NTF2-like" evidence="1">
    <location>
        <begin position="114"/>
        <end position="269"/>
    </location>
</feature>
<evidence type="ECO:0000313" key="3">
    <source>
        <dbReference type="Proteomes" id="UP000008549"/>
    </source>
</evidence>
<dbReference type="InParanoid" id="A8WKG1"/>
<dbReference type="RefSeq" id="XP_002648208.1">
    <property type="nucleotide sequence ID" value="XM_002648162.1"/>
</dbReference>
<dbReference type="InterPro" id="IPR058879">
    <property type="entry name" value="NTF2-like_dom_nem"/>
</dbReference>
<dbReference type="Pfam" id="PF12078">
    <property type="entry name" value="DUF3557"/>
    <property type="match status" value="1"/>
</dbReference>
<name>A8WKG1_CAEBR</name>
<dbReference type="EMBL" id="HE601362">
    <property type="protein sequence ID" value="CAP20956.1"/>
    <property type="molecule type" value="Genomic_DNA"/>
</dbReference>
<gene>
    <name evidence="2 4" type="ORF">CBG24318</name>
    <name evidence="2" type="ORF">CBG_24318</name>
</gene>
<keyword evidence="3" id="KW-1185">Reference proteome</keyword>
<dbReference type="CTD" id="8590211"/>
<dbReference type="WormBase" id="CBG24318">
    <property type="protein sequence ID" value="CBP48453"/>
    <property type="gene ID" value="WBGene00042459"/>
</dbReference>
<reference evidence="2 3" key="1">
    <citation type="journal article" date="2003" name="PLoS Biol.">
        <title>The genome sequence of Caenorhabditis briggsae: a platform for comparative genomics.</title>
        <authorList>
            <person name="Stein L.D."/>
            <person name="Bao Z."/>
            <person name="Blasiar D."/>
            <person name="Blumenthal T."/>
            <person name="Brent M.R."/>
            <person name="Chen N."/>
            <person name="Chinwalla A."/>
            <person name="Clarke L."/>
            <person name="Clee C."/>
            <person name="Coghlan A."/>
            <person name="Coulson A."/>
            <person name="D'Eustachio P."/>
            <person name="Fitch D.H."/>
            <person name="Fulton L.A."/>
            <person name="Fulton R.E."/>
            <person name="Griffiths-Jones S."/>
            <person name="Harris T.W."/>
            <person name="Hillier L.W."/>
            <person name="Kamath R."/>
            <person name="Kuwabara P.E."/>
            <person name="Mardis E.R."/>
            <person name="Marra M.A."/>
            <person name="Miner T.L."/>
            <person name="Minx P."/>
            <person name="Mullikin J.C."/>
            <person name="Plumb R.W."/>
            <person name="Rogers J."/>
            <person name="Schein J.E."/>
            <person name="Sohrmann M."/>
            <person name="Spieth J."/>
            <person name="Stajich J.E."/>
            <person name="Wei C."/>
            <person name="Willey D."/>
            <person name="Wilson R.K."/>
            <person name="Durbin R."/>
            <person name="Waterston R.H."/>
        </authorList>
    </citation>
    <scope>NUCLEOTIDE SEQUENCE [LARGE SCALE GENOMIC DNA]</scope>
    <source>
        <strain evidence="2 3">AF16</strain>
    </source>
</reference>
<dbReference type="eggNOG" id="KOG4209">
    <property type="taxonomic scope" value="Eukaryota"/>
</dbReference>
<dbReference type="HOGENOM" id="CLU_382288_0_0_1"/>
<proteinExistence type="predicted"/>
<dbReference type="Proteomes" id="UP000008549">
    <property type="component" value="Unassembled WGS sequence"/>
</dbReference>
<feature type="domain" description="NTF2-like" evidence="1">
    <location>
        <begin position="272"/>
        <end position="407"/>
    </location>
</feature>
<dbReference type="InterPro" id="IPR021942">
    <property type="entry name" value="DUF3557"/>
</dbReference>
<organism evidence="2 3">
    <name type="scientific">Caenorhabditis briggsae</name>
    <dbReference type="NCBI Taxonomy" id="6238"/>
    <lineage>
        <taxon>Eukaryota</taxon>
        <taxon>Metazoa</taxon>
        <taxon>Ecdysozoa</taxon>
        <taxon>Nematoda</taxon>
        <taxon>Chromadorea</taxon>
        <taxon>Rhabditida</taxon>
        <taxon>Rhabditina</taxon>
        <taxon>Rhabditomorpha</taxon>
        <taxon>Rhabditoidea</taxon>
        <taxon>Rhabditidae</taxon>
        <taxon>Peloderinae</taxon>
        <taxon>Caenorhabditis</taxon>
    </lineage>
</organism>
<evidence type="ECO:0000313" key="4">
    <source>
        <dbReference type="WormBase" id="CBG24318"/>
    </source>
</evidence>
<reference evidence="2 3" key="2">
    <citation type="journal article" date="2011" name="PLoS Genet.">
        <title>Caenorhabditis briggsae recombinant inbred line genotypes reveal inter-strain incompatibility and the evolution of recombination.</title>
        <authorList>
            <person name="Ross J.A."/>
            <person name="Koboldt D.C."/>
            <person name="Staisch J.E."/>
            <person name="Chamberlin H.M."/>
            <person name="Gupta B.P."/>
            <person name="Miller R.D."/>
            <person name="Baird S.E."/>
            <person name="Haag E.S."/>
        </authorList>
    </citation>
    <scope>NUCLEOTIDE SEQUENCE [LARGE SCALE GENOMIC DNA]</scope>
    <source>
        <strain evidence="2 3">AF16</strain>
    </source>
</reference>
<accession>A8WKG1</accession>
<dbReference type="GeneID" id="8590211"/>
<dbReference type="PANTHER" id="PTHR31379:SF1">
    <property type="entry name" value="F-BOX C PROTEIN-RELATED"/>
    <property type="match status" value="1"/>
</dbReference>
<evidence type="ECO:0000259" key="1">
    <source>
        <dbReference type="Pfam" id="PF26529"/>
    </source>
</evidence>
<dbReference type="PANTHER" id="PTHR31379">
    <property type="entry name" value="F-BOX C PROTEIN-RELATED-RELATED"/>
    <property type="match status" value="1"/>
</dbReference>
<dbReference type="KEGG" id="cbr:CBG_24318"/>
<dbReference type="AlphaFoldDB" id="A8WKG1"/>